<dbReference type="RefSeq" id="WP_003139685.1">
    <property type="nucleotide sequence ID" value="NC_008463.1"/>
</dbReference>
<dbReference type="SUPFAM" id="SSF54001">
    <property type="entry name" value="Cysteine proteinases"/>
    <property type="match status" value="1"/>
</dbReference>
<dbReference type="Pfam" id="PF01841">
    <property type="entry name" value="Transglut_core"/>
    <property type="match status" value="1"/>
</dbReference>
<feature type="signal peptide" evidence="2">
    <location>
        <begin position="1"/>
        <end position="24"/>
    </location>
</feature>
<accession>A0A0H2ZAC4</accession>
<evidence type="ECO:0000313" key="5">
    <source>
        <dbReference type="EMBL" id="ABJ11230.1"/>
    </source>
</evidence>
<dbReference type="Proteomes" id="UP000000653">
    <property type="component" value="Chromosome"/>
</dbReference>
<reference evidence="5 6" key="1">
    <citation type="journal article" date="2006" name="Genome Biol.">
        <title>Genomic analysis reveals that Pseudomonas aeruginosa virulence is combinatorial.</title>
        <authorList>
            <person name="Lee D.G."/>
            <person name="Urbach J.M."/>
            <person name="Wu G."/>
            <person name="Liberati N.T."/>
            <person name="Feinbaum R.L."/>
            <person name="Miyata S."/>
            <person name="Diggins L.T."/>
            <person name="He J."/>
            <person name="Saucier M."/>
            <person name="Deziel E."/>
            <person name="Friedman L."/>
            <person name="Li L."/>
            <person name="Grills G."/>
            <person name="Montgomery K."/>
            <person name="Kucherlapati R."/>
            <person name="Rahme L.G."/>
            <person name="Ausubel F.M."/>
        </authorList>
    </citation>
    <scope>NUCLEOTIDE SEQUENCE [LARGE SCALE GENOMIC DNA]</scope>
    <source>
        <strain evidence="5 6">UCBPP-PA14</strain>
    </source>
</reference>
<keyword evidence="5" id="KW-0378">Hydrolase</keyword>
<keyword evidence="2" id="KW-0732">Signal</keyword>
<feature type="compositionally biased region" description="Polar residues" evidence="1">
    <location>
        <begin position="100"/>
        <end position="111"/>
    </location>
</feature>
<evidence type="ECO:0000259" key="3">
    <source>
        <dbReference type="Pfam" id="PF01841"/>
    </source>
</evidence>
<sequence length="624" mass="70098">MPRHPFSPSFLAASVFCAATPALAALQPIAEAPLAGETEFRCQFNADNSTDCVSTYSFTILKPSGREMLSRIDRSYAETDSLIVEKAELTQPGGKPVPLDQSQIDTRTAPNPDQGFLRERQTSLAFPNLRVGTRISYTLREHFTAKPLSTQFHYILSRPPMPVRDDRFVAEFKAERPIFVRSELMDAYRIEQSADKKTLKVSLKKPQYTNYINEAGNAYLRHTPRLELGSSLDLQDNFGPFAARYNEILAAELPKGAAAAVAAVKGKPAREQVAGLMQYINDTYRYLGDWRASERGYVPFSLAEIERNGYGDCKDLAILLAAMLKAAGIKAEPTLVSRGDVVWDLLVPGMYAPNHAIVRAEVDGKTWWLDPTNPVFAPGRTMPDIQQRWALVLGADGKVRRDEIPLEAPGDTLRVTRSEYYTHDGEARVESRVELSNAPLMQLSVADRQRGRTSTDQDLCRNFAKEGSDCVLERDDSQFVLPPSYTISARLTDRRALDRLGGEYFYNRQDLASQWDAFAKYRSEGQLAELYLGEPQITSYDISLSGGKTDEPAHSCEIRSPWFDIDLQAEPAKDGGYHYRYREVQKTSWLNHDEINSAEFGKLIEQSRGCVEQLRLVVKLDKRP</sequence>
<dbReference type="EMBL" id="CP000438">
    <property type="protein sequence ID" value="ABJ11230.1"/>
    <property type="molecule type" value="Genomic_DNA"/>
</dbReference>
<evidence type="ECO:0000256" key="1">
    <source>
        <dbReference type="SAM" id="MobiDB-lite"/>
    </source>
</evidence>
<feature type="domain" description="Transglutaminase-like" evidence="3">
    <location>
        <begin position="265"/>
        <end position="337"/>
    </location>
</feature>
<keyword evidence="5" id="KW-0645">Protease</keyword>
<dbReference type="BioCyc" id="PAER208963:G1G74-3202-MONOMER"/>
<dbReference type="Gene3D" id="2.60.40.3140">
    <property type="match status" value="1"/>
</dbReference>
<dbReference type="InterPro" id="IPR002931">
    <property type="entry name" value="Transglutaminase-like"/>
</dbReference>
<protein>
    <submittedName>
        <fullName evidence="5">Putative cysteine proteases</fullName>
    </submittedName>
</protein>
<evidence type="ECO:0000259" key="4">
    <source>
        <dbReference type="Pfam" id="PF12969"/>
    </source>
</evidence>
<evidence type="ECO:0000256" key="2">
    <source>
        <dbReference type="SAM" id="SignalP"/>
    </source>
</evidence>
<dbReference type="InterPro" id="IPR038765">
    <property type="entry name" value="Papain-like_cys_pep_sf"/>
</dbReference>
<dbReference type="AlphaFoldDB" id="A0A0H2ZAC4"/>
<dbReference type="Pfam" id="PF12969">
    <property type="entry name" value="DUF3857"/>
    <property type="match status" value="1"/>
</dbReference>
<dbReference type="HOGENOM" id="CLU_437970_0_0_6"/>
<dbReference type="GO" id="GO:0008233">
    <property type="term" value="F:peptidase activity"/>
    <property type="evidence" value="ECO:0007669"/>
    <property type="project" value="UniProtKB-KW"/>
</dbReference>
<feature type="chain" id="PRO_5030007525" evidence="2">
    <location>
        <begin position="25"/>
        <end position="624"/>
    </location>
</feature>
<proteinExistence type="predicted"/>
<name>A0A0H2ZAC4_PSEAB</name>
<feature type="domain" description="DUF3857" evidence="4">
    <location>
        <begin position="46"/>
        <end position="205"/>
    </location>
</feature>
<evidence type="ECO:0000313" key="6">
    <source>
        <dbReference type="Proteomes" id="UP000000653"/>
    </source>
</evidence>
<feature type="region of interest" description="Disordered" evidence="1">
    <location>
        <begin position="91"/>
        <end position="113"/>
    </location>
</feature>
<dbReference type="KEGG" id="pau:PA14_38080"/>
<dbReference type="Gene3D" id="3.10.620.30">
    <property type="match status" value="1"/>
</dbReference>
<dbReference type="InterPro" id="IPR024618">
    <property type="entry name" value="DUF3857"/>
</dbReference>
<dbReference type="GO" id="GO:0006508">
    <property type="term" value="P:proteolysis"/>
    <property type="evidence" value="ECO:0007669"/>
    <property type="project" value="UniProtKB-KW"/>
</dbReference>
<gene>
    <name evidence="5" type="ordered locus">PA14_38080</name>
</gene>
<organism evidence="5 6">
    <name type="scientific">Pseudomonas aeruginosa (strain UCBPP-PA14)</name>
    <dbReference type="NCBI Taxonomy" id="208963"/>
    <lineage>
        <taxon>Bacteria</taxon>
        <taxon>Pseudomonadati</taxon>
        <taxon>Pseudomonadota</taxon>
        <taxon>Gammaproteobacteria</taxon>
        <taxon>Pseudomonadales</taxon>
        <taxon>Pseudomonadaceae</taxon>
        <taxon>Pseudomonas</taxon>
    </lineage>
</organism>